<dbReference type="Proteomes" id="UP000825935">
    <property type="component" value="Chromosome 29"/>
</dbReference>
<organism evidence="2 3">
    <name type="scientific">Ceratopteris richardii</name>
    <name type="common">Triangle waterfern</name>
    <dbReference type="NCBI Taxonomy" id="49495"/>
    <lineage>
        <taxon>Eukaryota</taxon>
        <taxon>Viridiplantae</taxon>
        <taxon>Streptophyta</taxon>
        <taxon>Embryophyta</taxon>
        <taxon>Tracheophyta</taxon>
        <taxon>Polypodiopsida</taxon>
        <taxon>Polypodiidae</taxon>
        <taxon>Polypodiales</taxon>
        <taxon>Pteridineae</taxon>
        <taxon>Pteridaceae</taxon>
        <taxon>Parkerioideae</taxon>
        <taxon>Ceratopteris</taxon>
    </lineage>
</organism>
<evidence type="ECO:0000313" key="3">
    <source>
        <dbReference type="Proteomes" id="UP000825935"/>
    </source>
</evidence>
<dbReference type="EMBL" id="CM035434">
    <property type="protein sequence ID" value="KAH7292362.1"/>
    <property type="molecule type" value="Genomic_DNA"/>
</dbReference>
<name>A0A8T2R7I1_CERRI</name>
<protein>
    <recommendedName>
        <fullName evidence="4">Secreted protein</fullName>
    </recommendedName>
</protein>
<evidence type="ECO:0000256" key="1">
    <source>
        <dbReference type="SAM" id="SignalP"/>
    </source>
</evidence>
<reference evidence="2" key="1">
    <citation type="submission" date="2021-08" db="EMBL/GenBank/DDBJ databases">
        <title>WGS assembly of Ceratopteris richardii.</title>
        <authorList>
            <person name="Marchant D.B."/>
            <person name="Chen G."/>
            <person name="Jenkins J."/>
            <person name="Shu S."/>
            <person name="Leebens-Mack J."/>
            <person name="Grimwood J."/>
            <person name="Schmutz J."/>
            <person name="Soltis P."/>
            <person name="Soltis D."/>
            <person name="Chen Z.-H."/>
        </authorList>
    </citation>
    <scope>NUCLEOTIDE SEQUENCE</scope>
    <source>
        <strain evidence="2">Whitten #5841</strain>
        <tissue evidence="2">Leaf</tissue>
    </source>
</reference>
<accession>A0A8T2R7I1</accession>
<proteinExistence type="predicted"/>
<keyword evidence="1" id="KW-0732">Signal</keyword>
<comment type="caution">
    <text evidence="2">The sequence shown here is derived from an EMBL/GenBank/DDBJ whole genome shotgun (WGS) entry which is preliminary data.</text>
</comment>
<feature type="signal peptide" evidence="1">
    <location>
        <begin position="1"/>
        <end position="22"/>
    </location>
</feature>
<evidence type="ECO:0000313" key="2">
    <source>
        <dbReference type="EMBL" id="KAH7292362.1"/>
    </source>
</evidence>
<feature type="chain" id="PRO_5035920166" description="Secreted protein" evidence="1">
    <location>
        <begin position="23"/>
        <end position="59"/>
    </location>
</feature>
<dbReference type="AlphaFoldDB" id="A0A8T2R7I1"/>
<evidence type="ECO:0008006" key="4">
    <source>
        <dbReference type="Google" id="ProtNLM"/>
    </source>
</evidence>
<gene>
    <name evidence="2" type="ORF">KP509_29G064600</name>
</gene>
<sequence length="59" mass="6820">MVLCMCTVCCSLLHMICKLVEACSMNSDSIDYYVHCGSLQRSYMHCCTVQQHMYVHTHK</sequence>
<keyword evidence="3" id="KW-1185">Reference proteome</keyword>